<protein>
    <recommendedName>
        <fullName evidence="2 7">Transcriptional regulator CtsR</fullName>
    </recommendedName>
</protein>
<evidence type="ECO:0000256" key="2">
    <source>
        <dbReference type="ARBA" id="ARBA00014129"/>
    </source>
</evidence>
<gene>
    <name evidence="10" type="primary">ctsR</name>
    <name evidence="10" type="ORF">KIMC2_04100</name>
</gene>
<dbReference type="GO" id="GO:0003677">
    <property type="term" value="F:DNA binding"/>
    <property type="evidence" value="ECO:0007669"/>
    <property type="project" value="UniProtKB-UniRule"/>
</dbReference>
<dbReference type="AlphaFoldDB" id="A0AAU9DQI2"/>
<dbReference type="KEGG" id="xak:KIMC2_04100"/>
<dbReference type="InterPro" id="IPR041902">
    <property type="entry name" value="CtsR_N_sf"/>
</dbReference>
<feature type="domain" description="CtsR N-terminal HTH" evidence="8">
    <location>
        <begin position="6"/>
        <end position="75"/>
    </location>
</feature>
<comment type="similarity">
    <text evidence="1 7">Belongs to the CtsR family.</text>
</comment>
<dbReference type="InterPro" id="IPR040465">
    <property type="entry name" value="CtsR_N"/>
</dbReference>
<keyword evidence="3 7" id="KW-0678">Repressor</keyword>
<dbReference type="InterPro" id="IPR008463">
    <property type="entry name" value="CtsR"/>
</dbReference>
<evidence type="ECO:0000256" key="3">
    <source>
        <dbReference type="ARBA" id="ARBA00022491"/>
    </source>
</evidence>
<feature type="domain" description="CtsR C-terminal dimerization" evidence="9">
    <location>
        <begin position="81"/>
        <end position="150"/>
    </location>
</feature>
<evidence type="ECO:0000256" key="1">
    <source>
        <dbReference type="ARBA" id="ARBA00010189"/>
    </source>
</evidence>
<keyword evidence="5 7" id="KW-0238">DNA-binding</keyword>
<dbReference type="RefSeq" id="WP_317697503.1">
    <property type="nucleotide sequence ID" value="NZ_AP026801.1"/>
</dbReference>
<keyword evidence="11" id="KW-1185">Reference proteome</keyword>
<accession>A0AAU9DQI2</accession>
<evidence type="ECO:0000259" key="8">
    <source>
        <dbReference type="Pfam" id="PF05848"/>
    </source>
</evidence>
<dbReference type="GO" id="GO:0006355">
    <property type="term" value="P:regulation of DNA-templated transcription"/>
    <property type="evidence" value="ECO:0007669"/>
    <property type="project" value="UniProtKB-UniRule"/>
</dbReference>
<dbReference type="Gene3D" id="1.10.1200.150">
    <property type="entry name" value="Transcriptional regulator CtsR, C-terminal domain"/>
    <property type="match status" value="1"/>
</dbReference>
<evidence type="ECO:0000256" key="5">
    <source>
        <dbReference type="ARBA" id="ARBA00023125"/>
    </source>
</evidence>
<dbReference type="Pfam" id="PF17727">
    <property type="entry name" value="CtsR_C"/>
    <property type="match status" value="1"/>
</dbReference>
<dbReference type="InterPro" id="IPR041908">
    <property type="entry name" value="CtsR_C_sf"/>
</dbReference>
<evidence type="ECO:0000313" key="11">
    <source>
        <dbReference type="Proteomes" id="UP001321804"/>
    </source>
</evidence>
<proteinExistence type="inferred from homology"/>
<sequence>MSQSNNLSDLIEEYIKSILKENFEVELRRQQIADYFNVVPSQINYVIKTRFDSKHGYYVESKRGGGGYIRIVKLQFVECGDLLEKVKADIGSVLTLSDATTIVNQLISEEVITDSCGRIIISALDNDALGDIEKPVQNKLRAHILKCILTKLEYEN</sequence>
<dbReference type="Gene3D" id="3.30.56.130">
    <property type="entry name" value="Transcriptional regulator CtsR, winged HTH domain"/>
    <property type="match status" value="1"/>
</dbReference>
<dbReference type="Pfam" id="PF05848">
    <property type="entry name" value="CtsR"/>
    <property type="match status" value="1"/>
</dbReference>
<organism evidence="10 11">
    <name type="scientific">Xylocopilactobacillus apis</name>
    <dbReference type="NCBI Taxonomy" id="2932183"/>
    <lineage>
        <taxon>Bacteria</taxon>
        <taxon>Bacillati</taxon>
        <taxon>Bacillota</taxon>
        <taxon>Bacilli</taxon>
        <taxon>Lactobacillales</taxon>
        <taxon>Lactobacillaceae</taxon>
        <taxon>Xylocopilactobacillus</taxon>
    </lineage>
</organism>
<evidence type="ECO:0000256" key="4">
    <source>
        <dbReference type="ARBA" id="ARBA00023015"/>
    </source>
</evidence>
<evidence type="ECO:0000256" key="7">
    <source>
        <dbReference type="PIRNR" id="PIRNR010607"/>
    </source>
</evidence>
<name>A0AAU9DQI2_9LACO</name>
<dbReference type="PIRSF" id="PIRSF010607">
    <property type="entry name" value="Txn_repr_CtsR"/>
    <property type="match status" value="1"/>
</dbReference>
<reference evidence="10 11" key="1">
    <citation type="journal article" date="2023" name="Microbiol. Spectr.">
        <title>Symbiosis of Carpenter Bees with Uncharacterized Lactic Acid Bacteria Showing NAD Auxotrophy.</title>
        <authorList>
            <person name="Kawasaki S."/>
            <person name="Ozawa K."/>
            <person name="Mori T."/>
            <person name="Yamamoto A."/>
            <person name="Ito M."/>
            <person name="Ohkuma M."/>
            <person name="Sakamoto M."/>
            <person name="Matsutani M."/>
        </authorList>
    </citation>
    <scope>NUCLEOTIDE SEQUENCE [LARGE SCALE GENOMIC DNA]</scope>
    <source>
        <strain evidence="10 11">KimC2</strain>
    </source>
</reference>
<keyword evidence="4 7" id="KW-0805">Transcription regulation</keyword>
<dbReference type="Proteomes" id="UP001321804">
    <property type="component" value="Chromosome"/>
</dbReference>
<evidence type="ECO:0000256" key="6">
    <source>
        <dbReference type="ARBA" id="ARBA00023163"/>
    </source>
</evidence>
<evidence type="ECO:0000313" key="10">
    <source>
        <dbReference type="EMBL" id="BDR55848.1"/>
    </source>
</evidence>
<evidence type="ECO:0000259" key="9">
    <source>
        <dbReference type="Pfam" id="PF17727"/>
    </source>
</evidence>
<dbReference type="EMBL" id="AP026801">
    <property type="protein sequence ID" value="BDR55848.1"/>
    <property type="molecule type" value="Genomic_DNA"/>
</dbReference>
<dbReference type="InterPro" id="IPR041473">
    <property type="entry name" value="CtsR_C"/>
</dbReference>
<keyword evidence="6 7" id="KW-0804">Transcription</keyword>